<dbReference type="InterPro" id="IPR036107">
    <property type="entry name" value="CsrA_sf"/>
</dbReference>
<reference evidence="1 2" key="1">
    <citation type="submission" date="2019-02" db="EMBL/GenBank/DDBJ databases">
        <title>Deep-cultivation of Planctomycetes and their phenomic and genomic characterization uncovers novel biology.</title>
        <authorList>
            <person name="Wiegand S."/>
            <person name="Jogler M."/>
            <person name="Boedeker C."/>
            <person name="Pinto D."/>
            <person name="Vollmers J."/>
            <person name="Rivas-Marin E."/>
            <person name="Kohn T."/>
            <person name="Peeters S.H."/>
            <person name="Heuer A."/>
            <person name="Rast P."/>
            <person name="Oberbeckmann S."/>
            <person name="Bunk B."/>
            <person name="Jeske O."/>
            <person name="Meyerdierks A."/>
            <person name="Storesund J.E."/>
            <person name="Kallscheuer N."/>
            <person name="Luecker S."/>
            <person name="Lage O.M."/>
            <person name="Pohl T."/>
            <person name="Merkel B.J."/>
            <person name="Hornburger P."/>
            <person name="Mueller R.-W."/>
            <person name="Bruemmer F."/>
            <person name="Labrenz M."/>
            <person name="Spormann A.M."/>
            <person name="Op Den Camp H."/>
            <person name="Overmann J."/>
            <person name="Amann R."/>
            <person name="Jetten M.S.M."/>
            <person name="Mascher T."/>
            <person name="Medema M.H."/>
            <person name="Devos D.P."/>
            <person name="Kaster A.-K."/>
            <person name="Ovreas L."/>
            <person name="Rohde M."/>
            <person name="Galperin M.Y."/>
            <person name="Jogler C."/>
        </authorList>
    </citation>
    <scope>NUCLEOTIDE SEQUENCE [LARGE SCALE GENOMIC DNA]</scope>
    <source>
        <strain evidence="1 2">KOR42</strain>
    </source>
</reference>
<dbReference type="EMBL" id="SIHI01000020">
    <property type="protein sequence ID" value="TWT48204.1"/>
    <property type="molecule type" value="Genomic_DNA"/>
</dbReference>
<dbReference type="Gene3D" id="2.60.40.4380">
    <property type="entry name" value="Translational regulator CsrA"/>
    <property type="match status" value="1"/>
</dbReference>
<accession>A0A5C5WC30</accession>
<sequence length="70" mass="7859">MGLILHRKQSEAVQIRCQCGCEMIITPTLTMGNAVKLRFDGPLDMRVERIERDAPTPPATARNRHEATNV</sequence>
<dbReference type="AlphaFoldDB" id="A0A5C5WC30"/>
<keyword evidence="2" id="KW-1185">Reference proteome</keyword>
<evidence type="ECO:0008006" key="3">
    <source>
        <dbReference type="Google" id="ProtNLM"/>
    </source>
</evidence>
<evidence type="ECO:0000313" key="1">
    <source>
        <dbReference type="EMBL" id="TWT48204.1"/>
    </source>
</evidence>
<evidence type="ECO:0000313" key="2">
    <source>
        <dbReference type="Proteomes" id="UP000317243"/>
    </source>
</evidence>
<dbReference type="GO" id="GO:0006109">
    <property type="term" value="P:regulation of carbohydrate metabolic process"/>
    <property type="evidence" value="ECO:0007669"/>
    <property type="project" value="InterPro"/>
</dbReference>
<gene>
    <name evidence="1" type="ORF">KOR42_39940</name>
</gene>
<dbReference type="Proteomes" id="UP000317243">
    <property type="component" value="Unassembled WGS sequence"/>
</dbReference>
<dbReference type="GO" id="GO:0006402">
    <property type="term" value="P:mRNA catabolic process"/>
    <property type="evidence" value="ECO:0007669"/>
    <property type="project" value="InterPro"/>
</dbReference>
<organism evidence="1 2">
    <name type="scientific">Thalassoglobus neptunius</name>
    <dbReference type="NCBI Taxonomy" id="1938619"/>
    <lineage>
        <taxon>Bacteria</taxon>
        <taxon>Pseudomonadati</taxon>
        <taxon>Planctomycetota</taxon>
        <taxon>Planctomycetia</taxon>
        <taxon>Planctomycetales</taxon>
        <taxon>Planctomycetaceae</taxon>
        <taxon>Thalassoglobus</taxon>
    </lineage>
</organism>
<name>A0A5C5WC30_9PLAN</name>
<dbReference type="RefSeq" id="WP_197441346.1">
    <property type="nucleotide sequence ID" value="NZ_SIHI01000020.1"/>
</dbReference>
<proteinExistence type="predicted"/>
<dbReference type="GO" id="GO:0003723">
    <property type="term" value="F:RNA binding"/>
    <property type="evidence" value="ECO:0007669"/>
    <property type="project" value="InterPro"/>
</dbReference>
<protein>
    <recommendedName>
        <fullName evidence="3">Carbon storage regulator</fullName>
    </recommendedName>
</protein>
<comment type="caution">
    <text evidence="1">The sequence shown here is derived from an EMBL/GenBank/DDBJ whole genome shotgun (WGS) entry which is preliminary data.</text>
</comment>